<evidence type="ECO:0000313" key="2">
    <source>
        <dbReference type="Proteomes" id="UP001162156"/>
    </source>
</evidence>
<protein>
    <submittedName>
        <fullName evidence="1">Uncharacterized protein</fullName>
    </submittedName>
</protein>
<reference evidence="1" key="1">
    <citation type="journal article" date="2023" name="Insect Mol. Biol.">
        <title>Genome sequencing provides insights into the evolution of gene families encoding plant cell wall-degrading enzymes in longhorned beetles.</title>
        <authorList>
            <person name="Shin N.R."/>
            <person name="Okamura Y."/>
            <person name="Kirsch R."/>
            <person name="Pauchet Y."/>
        </authorList>
    </citation>
    <scope>NUCLEOTIDE SEQUENCE</scope>
    <source>
        <strain evidence="1">RBIC_L_NR</strain>
    </source>
</reference>
<dbReference type="Proteomes" id="UP001162156">
    <property type="component" value="Unassembled WGS sequence"/>
</dbReference>
<sequence>MSTRHYKARDEDASSMAYTHVSERKTFNVEKMKIETLKIEMFVTYRMCEKQNKAWFRSLCFSPATFFVPTCSDL</sequence>
<organism evidence="1 2">
    <name type="scientific">Rhamnusium bicolor</name>
    <dbReference type="NCBI Taxonomy" id="1586634"/>
    <lineage>
        <taxon>Eukaryota</taxon>
        <taxon>Metazoa</taxon>
        <taxon>Ecdysozoa</taxon>
        <taxon>Arthropoda</taxon>
        <taxon>Hexapoda</taxon>
        <taxon>Insecta</taxon>
        <taxon>Pterygota</taxon>
        <taxon>Neoptera</taxon>
        <taxon>Endopterygota</taxon>
        <taxon>Coleoptera</taxon>
        <taxon>Polyphaga</taxon>
        <taxon>Cucujiformia</taxon>
        <taxon>Chrysomeloidea</taxon>
        <taxon>Cerambycidae</taxon>
        <taxon>Lepturinae</taxon>
        <taxon>Rhagiini</taxon>
        <taxon>Rhamnusium</taxon>
    </lineage>
</organism>
<gene>
    <name evidence="1" type="ORF">NQ314_010937</name>
</gene>
<proteinExistence type="predicted"/>
<comment type="caution">
    <text evidence="1">The sequence shown here is derived from an EMBL/GenBank/DDBJ whole genome shotgun (WGS) entry which is preliminary data.</text>
</comment>
<name>A0AAV8XM24_9CUCU</name>
<dbReference type="EMBL" id="JANEYF010003030">
    <property type="protein sequence ID" value="KAJ8939948.1"/>
    <property type="molecule type" value="Genomic_DNA"/>
</dbReference>
<accession>A0AAV8XM24</accession>
<dbReference type="AlphaFoldDB" id="A0AAV8XM24"/>
<evidence type="ECO:0000313" key="1">
    <source>
        <dbReference type="EMBL" id="KAJ8939948.1"/>
    </source>
</evidence>
<keyword evidence="2" id="KW-1185">Reference proteome</keyword>